<protein>
    <recommendedName>
        <fullName evidence="3">Transposase</fullName>
    </recommendedName>
</protein>
<evidence type="ECO:0000313" key="1">
    <source>
        <dbReference type="EMBL" id="WRY35498.1"/>
    </source>
</evidence>
<geneLocation type="plasmid" evidence="1 2">
    <name>unnamed1</name>
</geneLocation>
<evidence type="ECO:0008006" key="3">
    <source>
        <dbReference type="Google" id="ProtNLM"/>
    </source>
</evidence>
<dbReference type="EMBL" id="CP135444">
    <property type="protein sequence ID" value="WRY35498.1"/>
    <property type="molecule type" value="Genomic_DNA"/>
</dbReference>
<gene>
    <name evidence="1" type="ORF">RPE78_14730</name>
</gene>
<reference evidence="1 2" key="1">
    <citation type="submission" date="2023-09" db="EMBL/GenBank/DDBJ databases">
        <title>Thioclava shenzhenensis sp. nov., a multidrug resistant bacteria-antagonizing species isolated from coastal seawater.</title>
        <authorList>
            <person name="Long M."/>
        </authorList>
    </citation>
    <scope>NUCLEOTIDE SEQUENCE [LARGE SCALE GENOMIC DNA]</scope>
    <source>
        <strain evidence="1 2">FTW29</strain>
        <plasmid evidence="1 2">unnamed1</plasmid>
    </source>
</reference>
<organism evidence="1 2">
    <name type="scientific">Thioclava litoralis</name>
    <dbReference type="NCBI Taxonomy" id="3076557"/>
    <lineage>
        <taxon>Bacteria</taxon>
        <taxon>Pseudomonadati</taxon>
        <taxon>Pseudomonadota</taxon>
        <taxon>Alphaproteobacteria</taxon>
        <taxon>Rhodobacterales</taxon>
        <taxon>Paracoccaceae</taxon>
        <taxon>Thioclava</taxon>
    </lineage>
</organism>
<keyword evidence="1" id="KW-0614">Plasmid</keyword>
<dbReference type="InterPro" id="IPR036388">
    <property type="entry name" value="WH-like_DNA-bd_sf"/>
</dbReference>
<proteinExistence type="predicted"/>
<keyword evidence="2" id="KW-1185">Reference proteome</keyword>
<dbReference type="Gene3D" id="1.10.10.10">
    <property type="entry name" value="Winged helix-like DNA-binding domain superfamily/Winged helix DNA-binding domain"/>
    <property type="match status" value="1"/>
</dbReference>
<dbReference type="RefSeq" id="WP_330647270.1">
    <property type="nucleotide sequence ID" value="NZ_CP135444.1"/>
</dbReference>
<dbReference type="SUPFAM" id="SSF48295">
    <property type="entry name" value="TrpR-like"/>
    <property type="match status" value="1"/>
</dbReference>
<accession>A0ABZ1E564</accession>
<dbReference type="Proteomes" id="UP001623290">
    <property type="component" value="Plasmid unnamed1"/>
</dbReference>
<name>A0ABZ1E564_9RHOB</name>
<dbReference type="InterPro" id="IPR010921">
    <property type="entry name" value="Trp_repressor/repl_initiator"/>
</dbReference>
<evidence type="ECO:0000313" key="2">
    <source>
        <dbReference type="Proteomes" id="UP001623290"/>
    </source>
</evidence>
<sequence length="136" mass="15350">MNDFPKIRNHYGFAIELHPGGRRVWPPSFKRFIREKIETGQLSVEEVREECRVSKSLVYKWRDDVAKGRVAASAPEYDSDEPLFSEILVQNDEPLPTGDAAPESVITLSGEVVNLTLPANYPLNDLVVLIQTLERG</sequence>